<accession>A0A5C5ZUD6</accession>
<dbReference type="AlphaFoldDB" id="A0A5C5ZUD6"/>
<dbReference type="InterPro" id="IPR027385">
    <property type="entry name" value="Beta-barrel_OMP"/>
</dbReference>
<proteinExistence type="predicted"/>
<reference evidence="3 4" key="1">
    <citation type="submission" date="2019-02" db="EMBL/GenBank/DDBJ databases">
        <title>Deep-cultivation of Planctomycetes and their phenomic and genomic characterization uncovers novel biology.</title>
        <authorList>
            <person name="Wiegand S."/>
            <person name="Jogler M."/>
            <person name="Boedeker C."/>
            <person name="Pinto D."/>
            <person name="Vollmers J."/>
            <person name="Rivas-Marin E."/>
            <person name="Kohn T."/>
            <person name="Peeters S.H."/>
            <person name="Heuer A."/>
            <person name="Rast P."/>
            <person name="Oberbeckmann S."/>
            <person name="Bunk B."/>
            <person name="Jeske O."/>
            <person name="Meyerdierks A."/>
            <person name="Storesund J.E."/>
            <person name="Kallscheuer N."/>
            <person name="Luecker S."/>
            <person name="Lage O.M."/>
            <person name="Pohl T."/>
            <person name="Merkel B.J."/>
            <person name="Hornburger P."/>
            <person name="Mueller R.-W."/>
            <person name="Bruemmer F."/>
            <person name="Labrenz M."/>
            <person name="Spormann A.M."/>
            <person name="Op Den Camp H."/>
            <person name="Overmann J."/>
            <person name="Amann R."/>
            <person name="Jetten M.S.M."/>
            <person name="Mascher T."/>
            <person name="Medema M.H."/>
            <person name="Devos D.P."/>
            <person name="Kaster A.-K."/>
            <person name="Ovreas L."/>
            <person name="Rohde M."/>
            <person name="Galperin M.Y."/>
            <person name="Jogler C."/>
        </authorList>
    </citation>
    <scope>NUCLEOTIDE SEQUENCE [LARGE SCALE GENOMIC DNA]</scope>
    <source>
        <strain evidence="3 4">Mal64</strain>
    </source>
</reference>
<dbReference type="RefSeq" id="WP_231993627.1">
    <property type="nucleotide sequence ID" value="NZ_SJPQ01000001.1"/>
</dbReference>
<dbReference type="Gene3D" id="2.40.160.20">
    <property type="match status" value="1"/>
</dbReference>
<keyword evidence="4" id="KW-1185">Reference proteome</keyword>
<evidence type="ECO:0000313" key="3">
    <source>
        <dbReference type="EMBL" id="TWT90725.1"/>
    </source>
</evidence>
<evidence type="ECO:0000256" key="1">
    <source>
        <dbReference type="ARBA" id="ARBA00022729"/>
    </source>
</evidence>
<comment type="caution">
    <text evidence="3">The sequence shown here is derived from an EMBL/GenBank/DDBJ whole genome shotgun (WGS) entry which is preliminary data.</text>
</comment>
<name>A0A5C5ZUD6_9BACT</name>
<feature type="domain" description="Outer membrane protein beta-barrel" evidence="2">
    <location>
        <begin position="105"/>
        <end position="251"/>
    </location>
</feature>
<dbReference type="SUPFAM" id="SSF56925">
    <property type="entry name" value="OMPA-like"/>
    <property type="match status" value="1"/>
</dbReference>
<dbReference type="InterPro" id="IPR011250">
    <property type="entry name" value="OMP/PagP_B-barrel"/>
</dbReference>
<organism evidence="3 4">
    <name type="scientific">Pseudobythopirellula maris</name>
    <dbReference type="NCBI Taxonomy" id="2527991"/>
    <lineage>
        <taxon>Bacteria</taxon>
        <taxon>Pseudomonadati</taxon>
        <taxon>Planctomycetota</taxon>
        <taxon>Planctomycetia</taxon>
        <taxon>Pirellulales</taxon>
        <taxon>Lacipirellulaceae</taxon>
        <taxon>Pseudobythopirellula</taxon>
    </lineage>
</organism>
<dbReference type="Proteomes" id="UP000315440">
    <property type="component" value="Unassembled WGS sequence"/>
</dbReference>
<dbReference type="Pfam" id="PF13505">
    <property type="entry name" value="OMP_b-brl"/>
    <property type="match status" value="1"/>
</dbReference>
<gene>
    <name evidence="3" type="ORF">Mal64_11200</name>
</gene>
<keyword evidence="1" id="KW-0732">Signal</keyword>
<protein>
    <recommendedName>
        <fullName evidence="2">Outer membrane protein beta-barrel domain-containing protein</fullName>
    </recommendedName>
</protein>
<dbReference type="EMBL" id="SJPQ01000001">
    <property type="protein sequence ID" value="TWT90725.1"/>
    <property type="molecule type" value="Genomic_DNA"/>
</dbReference>
<sequence>MLQLAPVGAQQPQPLAPGDALALPGLNETGLRHGLQGSCDCADCTADGYAEEGVTPMPWFFQQMHLRHSSTHGRAMGPGSPLRGTSWLNRPFSLSFDTGALLVTNSIDSNVGTANDLMAGVSVGWDWDHYWGAQARVAWSTPNLRNSTQPGTDQGDNLFLGDLSVMYYPWGDSRTRPYYRVGFGLTDVEFTNDAAAREQQTMITLPIGAGFKHQIRRNLAWRGEIVDNIALGQSGTSTLQNFSLTFGVEWRYGGRPDTRWGWSNHGGVW</sequence>
<evidence type="ECO:0000313" key="4">
    <source>
        <dbReference type="Proteomes" id="UP000315440"/>
    </source>
</evidence>
<evidence type="ECO:0000259" key="2">
    <source>
        <dbReference type="Pfam" id="PF13505"/>
    </source>
</evidence>